<accession>A0AAV4VIX2</accession>
<gene>
    <name evidence="2" type="ORF">CEXT_136211</name>
</gene>
<dbReference type="AlphaFoldDB" id="A0AAV4VIX2"/>
<evidence type="ECO:0000313" key="2">
    <source>
        <dbReference type="EMBL" id="GIY70058.1"/>
    </source>
</evidence>
<evidence type="ECO:0000313" key="3">
    <source>
        <dbReference type="Proteomes" id="UP001054945"/>
    </source>
</evidence>
<keyword evidence="1" id="KW-0472">Membrane</keyword>
<dbReference type="EMBL" id="BPLR01014619">
    <property type="protein sequence ID" value="GIY70058.1"/>
    <property type="molecule type" value="Genomic_DNA"/>
</dbReference>
<feature type="transmembrane region" description="Helical" evidence="1">
    <location>
        <begin position="13"/>
        <end position="35"/>
    </location>
</feature>
<dbReference type="Proteomes" id="UP001054945">
    <property type="component" value="Unassembled WGS sequence"/>
</dbReference>
<organism evidence="2 3">
    <name type="scientific">Caerostris extrusa</name>
    <name type="common">Bark spider</name>
    <name type="synonym">Caerostris bankana</name>
    <dbReference type="NCBI Taxonomy" id="172846"/>
    <lineage>
        <taxon>Eukaryota</taxon>
        <taxon>Metazoa</taxon>
        <taxon>Ecdysozoa</taxon>
        <taxon>Arthropoda</taxon>
        <taxon>Chelicerata</taxon>
        <taxon>Arachnida</taxon>
        <taxon>Araneae</taxon>
        <taxon>Araneomorphae</taxon>
        <taxon>Entelegynae</taxon>
        <taxon>Araneoidea</taxon>
        <taxon>Araneidae</taxon>
        <taxon>Caerostris</taxon>
    </lineage>
</organism>
<keyword evidence="3" id="KW-1185">Reference proteome</keyword>
<comment type="caution">
    <text evidence="2">The sequence shown here is derived from an EMBL/GenBank/DDBJ whole genome shotgun (WGS) entry which is preliminary data.</text>
</comment>
<proteinExistence type="predicted"/>
<name>A0AAV4VIX2_CAEEX</name>
<sequence length="97" mass="11455">MQHPYQTDRVLKLLSFCAINNTLHVTFFERGWMFLRYFHRIPYLRGKGIDRISRGLWVKFASSVLLFGFVGTVGFLLTFFLFLDCVRMVNRKGKNLS</sequence>
<keyword evidence="1" id="KW-1133">Transmembrane helix</keyword>
<evidence type="ECO:0000256" key="1">
    <source>
        <dbReference type="SAM" id="Phobius"/>
    </source>
</evidence>
<keyword evidence="1" id="KW-0812">Transmembrane</keyword>
<reference evidence="2 3" key="1">
    <citation type="submission" date="2021-06" db="EMBL/GenBank/DDBJ databases">
        <title>Caerostris extrusa draft genome.</title>
        <authorList>
            <person name="Kono N."/>
            <person name="Arakawa K."/>
        </authorList>
    </citation>
    <scope>NUCLEOTIDE SEQUENCE [LARGE SCALE GENOMIC DNA]</scope>
</reference>
<protein>
    <submittedName>
        <fullName evidence="2">Uncharacterized protein</fullName>
    </submittedName>
</protein>
<feature type="transmembrane region" description="Helical" evidence="1">
    <location>
        <begin position="56"/>
        <end position="83"/>
    </location>
</feature>